<dbReference type="InterPro" id="IPR014946">
    <property type="entry name" value="CRR6"/>
</dbReference>
<evidence type="ECO:0000313" key="2">
    <source>
        <dbReference type="Proteomes" id="UP001464891"/>
    </source>
</evidence>
<proteinExistence type="predicted"/>
<keyword evidence="2" id="KW-1185">Reference proteome</keyword>
<organism evidence="1 2">
    <name type="scientific">Trichocoleus desertorum GB2-A4</name>
    <dbReference type="NCBI Taxonomy" id="2933944"/>
    <lineage>
        <taxon>Bacteria</taxon>
        <taxon>Bacillati</taxon>
        <taxon>Cyanobacteriota</taxon>
        <taxon>Cyanophyceae</taxon>
        <taxon>Leptolyngbyales</taxon>
        <taxon>Trichocoleusaceae</taxon>
        <taxon>Trichocoleus</taxon>
    </lineage>
</organism>
<protein>
    <submittedName>
        <fullName evidence="1">CRR6 family NdhI maturation factor</fullName>
    </submittedName>
</protein>
<dbReference type="RefSeq" id="WP_190431573.1">
    <property type="nucleotide sequence ID" value="NZ_JAMPKM010000001.1"/>
</dbReference>
<comment type="caution">
    <text evidence="1">The sequence shown here is derived from an EMBL/GenBank/DDBJ whole genome shotgun (WGS) entry which is preliminary data.</text>
</comment>
<dbReference type="NCBIfam" id="NF038024">
    <property type="entry name" value="CRR6_slr1097"/>
    <property type="match status" value="1"/>
</dbReference>
<gene>
    <name evidence="1" type="ORF">NC998_02475</name>
</gene>
<accession>A0ABV0J2E7</accession>
<dbReference type="Proteomes" id="UP001464891">
    <property type="component" value="Unassembled WGS sequence"/>
</dbReference>
<dbReference type="EMBL" id="JAMPKM010000001">
    <property type="protein sequence ID" value="MEP0815957.1"/>
    <property type="molecule type" value="Genomic_DNA"/>
</dbReference>
<dbReference type="PANTHER" id="PTHR35724:SF1">
    <property type="entry name" value="PROTEIN CHLORORESPIRATORY REDUCTION 6, CHLOROPLASTIC"/>
    <property type="match status" value="1"/>
</dbReference>
<sequence>MTITISLKPEHFNSLDVSPVQTVIEKLIREGAIATSEQQITFEIEYPREPEDPRELPEIPEIRLWFVRLDAAYPWLPFLLDWKAGELARYTAMLVPHQFHRVEGIQYNPEALELFVMKKVFTLADWLKQYGIPSKARVKSMAQMFGYELDDEFFNLVAV</sequence>
<evidence type="ECO:0000313" key="1">
    <source>
        <dbReference type="EMBL" id="MEP0815957.1"/>
    </source>
</evidence>
<dbReference type="Pfam" id="PF08847">
    <property type="entry name" value="Crr6"/>
    <property type="match status" value="1"/>
</dbReference>
<reference evidence="1 2" key="1">
    <citation type="submission" date="2022-04" db="EMBL/GenBank/DDBJ databases">
        <title>Positive selection, recombination, and allopatry shape intraspecific diversity of widespread and dominant cyanobacteria.</title>
        <authorList>
            <person name="Wei J."/>
            <person name="Shu W."/>
            <person name="Hu C."/>
        </authorList>
    </citation>
    <scope>NUCLEOTIDE SEQUENCE [LARGE SCALE GENOMIC DNA]</scope>
    <source>
        <strain evidence="1 2">GB2-A4</strain>
    </source>
</reference>
<name>A0ABV0J2E7_9CYAN</name>
<dbReference type="PANTHER" id="PTHR35724">
    <property type="entry name" value="PROTEIN CHLORORESPIRATORY REDUCTION 6, CHLOROPLASTIC"/>
    <property type="match status" value="1"/>
</dbReference>